<reference evidence="1" key="1">
    <citation type="submission" date="2021-02" db="EMBL/GenBank/DDBJ databases">
        <authorList>
            <consortium name="DOE Joint Genome Institute"/>
            <person name="Ahrendt S."/>
            <person name="Looney B.P."/>
            <person name="Miyauchi S."/>
            <person name="Morin E."/>
            <person name="Drula E."/>
            <person name="Courty P.E."/>
            <person name="Chicoki N."/>
            <person name="Fauchery L."/>
            <person name="Kohler A."/>
            <person name="Kuo A."/>
            <person name="Labutti K."/>
            <person name="Pangilinan J."/>
            <person name="Lipzen A."/>
            <person name="Riley R."/>
            <person name="Andreopoulos W."/>
            <person name="He G."/>
            <person name="Johnson J."/>
            <person name="Barry K.W."/>
            <person name="Grigoriev I.V."/>
            <person name="Nagy L."/>
            <person name="Hibbett D."/>
            <person name="Henrissat B."/>
            <person name="Matheny P.B."/>
            <person name="Labbe J."/>
            <person name="Martin F."/>
        </authorList>
    </citation>
    <scope>NUCLEOTIDE SEQUENCE</scope>
    <source>
        <strain evidence="1">EC-137</strain>
    </source>
</reference>
<evidence type="ECO:0000313" key="2">
    <source>
        <dbReference type="Proteomes" id="UP000814128"/>
    </source>
</evidence>
<reference evidence="1" key="2">
    <citation type="journal article" date="2022" name="New Phytol.">
        <title>Evolutionary transition to the ectomycorrhizal habit in the genomes of a hyperdiverse lineage of mushroom-forming fungi.</title>
        <authorList>
            <person name="Looney B."/>
            <person name="Miyauchi S."/>
            <person name="Morin E."/>
            <person name="Drula E."/>
            <person name="Courty P.E."/>
            <person name="Kohler A."/>
            <person name="Kuo A."/>
            <person name="LaButti K."/>
            <person name="Pangilinan J."/>
            <person name="Lipzen A."/>
            <person name="Riley R."/>
            <person name="Andreopoulos W."/>
            <person name="He G."/>
            <person name="Johnson J."/>
            <person name="Nolan M."/>
            <person name="Tritt A."/>
            <person name="Barry K.W."/>
            <person name="Grigoriev I.V."/>
            <person name="Nagy L.G."/>
            <person name="Hibbett D."/>
            <person name="Henrissat B."/>
            <person name="Matheny P.B."/>
            <person name="Labbe J."/>
            <person name="Martin F.M."/>
        </authorList>
    </citation>
    <scope>NUCLEOTIDE SEQUENCE</scope>
    <source>
        <strain evidence="1">EC-137</strain>
    </source>
</reference>
<evidence type="ECO:0000313" key="1">
    <source>
        <dbReference type="EMBL" id="KAI0036427.1"/>
    </source>
</evidence>
<protein>
    <submittedName>
        <fullName evidence="1">Uncharacterized protein</fullName>
    </submittedName>
</protein>
<keyword evidence="2" id="KW-1185">Reference proteome</keyword>
<dbReference type="EMBL" id="MU273471">
    <property type="protein sequence ID" value="KAI0036427.1"/>
    <property type="molecule type" value="Genomic_DNA"/>
</dbReference>
<sequence length="661" mass="74278">TMQDHLHDPAKGLPPPRKQNIACDPCRQRKVKCHQIPGQPKCQHCTAKNYNCTYVPSLYLCPAASAPTRVCRPNNRHHAQQATSEKKRLNAAGRRPRALSSNIHSYSDQPSPPQPPPAAPASLPVSHSPHFGPPLRRDLTFPELLAHLFSPPESAKCAAFRLSFPRITVALPALPFPPFLSSPGDRLTDAPCSPQFPWQEWGELAHMLENESHRLEFALDLVNVYFQVVHARLPFLNPPQFRERLQSSTARTPPIPHPALVATVIAWGAKFSEHPLLVADRAASGSKESRLATTLVDRARELAEAFKVHRTPRTEHVVIGLMIESLQSRERAFPCSWRWRGFWLSSAIRQLFQLNINHKAVVSAIVDQEERGTMIFAWWFSCLADAYASAYYRRKPQIEDEDYDVDFYTAGPPSEQRNEKDPREHLETLTHAGTQGYYRAAHALARISRHMSRTLWIPPTNADGVPLKTLQDIMCRLQDWRGAYFAQVCVPPNLEAEWDFVRAVSACASDATFHVMWIILFNAIDDYGIREVNLQMRGPEVMQYDAQINILAEEHMCKLLHEALHGASRIAGLAGVLTKNGYLRLDPAIMHVSCQQAGRLLARFARPEVENCVVGLDQYAYSYAEAGDQARALERTYAGALNGEVEFAHMAGTIARAHQQP</sequence>
<comment type="caution">
    <text evidence="1">The sequence shown here is derived from an EMBL/GenBank/DDBJ whole genome shotgun (WGS) entry which is preliminary data.</text>
</comment>
<name>A0ACB8QXW1_9AGAM</name>
<gene>
    <name evidence="1" type="ORF">K488DRAFT_24690</name>
</gene>
<feature type="non-terminal residue" evidence="1">
    <location>
        <position position="1"/>
    </location>
</feature>
<proteinExistence type="predicted"/>
<organism evidence="1 2">
    <name type="scientific">Vararia minispora EC-137</name>
    <dbReference type="NCBI Taxonomy" id="1314806"/>
    <lineage>
        <taxon>Eukaryota</taxon>
        <taxon>Fungi</taxon>
        <taxon>Dikarya</taxon>
        <taxon>Basidiomycota</taxon>
        <taxon>Agaricomycotina</taxon>
        <taxon>Agaricomycetes</taxon>
        <taxon>Russulales</taxon>
        <taxon>Lachnocladiaceae</taxon>
        <taxon>Vararia</taxon>
    </lineage>
</organism>
<dbReference type="Proteomes" id="UP000814128">
    <property type="component" value="Unassembled WGS sequence"/>
</dbReference>
<feature type="non-terminal residue" evidence="1">
    <location>
        <position position="661"/>
    </location>
</feature>
<accession>A0ACB8QXW1</accession>